<evidence type="ECO:0000313" key="1">
    <source>
        <dbReference type="EMBL" id="QSY57300.1"/>
    </source>
</evidence>
<keyword evidence="2" id="KW-1185">Reference proteome</keyword>
<organism evidence="1 2">
    <name type="scientific">Bifidobacterium imperatoris</name>
    <dbReference type="NCBI Taxonomy" id="2020965"/>
    <lineage>
        <taxon>Bacteria</taxon>
        <taxon>Bacillati</taxon>
        <taxon>Actinomycetota</taxon>
        <taxon>Actinomycetes</taxon>
        <taxon>Bifidobacteriales</taxon>
        <taxon>Bifidobacteriaceae</taxon>
        <taxon>Bifidobacterium</taxon>
    </lineage>
</organism>
<sequence>MADERGEIHVQKPVRLIYDNQLHTAVTIACERVIVLHLEMRVQQWLG</sequence>
<gene>
    <name evidence="1" type="ORF">BLI708_08665</name>
</gene>
<protein>
    <submittedName>
        <fullName evidence="1">Uncharacterized protein</fullName>
    </submittedName>
</protein>
<proteinExistence type="predicted"/>
<evidence type="ECO:0000313" key="2">
    <source>
        <dbReference type="Proteomes" id="UP000663067"/>
    </source>
</evidence>
<dbReference type="RefSeq" id="WP_165781974.1">
    <property type="nucleotide sequence ID" value="NZ_CP071591.1"/>
</dbReference>
<accession>A0ABX7RZ50</accession>
<reference evidence="1 2" key="1">
    <citation type="submission" date="2021-03" db="EMBL/GenBank/DDBJ databases">
        <title>Genome sequencing of Bifidobacterium imperatoris JCM 32708.</title>
        <authorList>
            <person name="Kim J."/>
        </authorList>
    </citation>
    <scope>NUCLEOTIDE SEQUENCE [LARGE SCALE GENOMIC DNA]</scope>
    <source>
        <strain evidence="1 2">JCM 32708</strain>
    </source>
</reference>
<dbReference type="PROSITE" id="PS51257">
    <property type="entry name" value="PROKAR_LIPOPROTEIN"/>
    <property type="match status" value="1"/>
</dbReference>
<dbReference type="Proteomes" id="UP000663067">
    <property type="component" value="Chromosome"/>
</dbReference>
<name>A0ABX7RZ50_9BIFI</name>
<dbReference type="EMBL" id="CP071591">
    <property type="protein sequence ID" value="QSY57300.1"/>
    <property type="molecule type" value="Genomic_DNA"/>
</dbReference>